<dbReference type="EMBL" id="QKKF02016707">
    <property type="protein sequence ID" value="RZF41635.1"/>
    <property type="molecule type" value="Genomic_DNA"/>
</dbReference>
<dbReference type="SMR" id="A0A482X6U5"/>
<dbReference type="SMART" id="SM00232">
    <property type="entry name" value="JAB_MPN"/>
    <property type="match status" value="1"/>
</dbReference>
<dbReference type="Gene3D" id="3.40.140.10">
    <property type="entry name" value="Cytidine Deaminase, domain 2"/>
    <property type="match status" value="1"/>
</dbReference>
<comment type="caution">
    <text evidence="2">The sequence shown here is derived from an EMBL/GenBank/DDBJ whole genome shotgun (WGS) entry which is preliminary data.</text>
</comment>
<dbReference type="Proteomes" id="UP000291343">
    <property type="component" value="Unassembled WGS sequence"/>
</dbReference>
<sequence length="358" mass="41716">MCPDESHRVETLSVSENICGSIRSRDSGSLIKGRKLRLDKSSVTLEQLSQGFHSTSEKELLTEVRRRVTQPVEGRSKKIKLAKLRSIDLCMCYEKDFGLDEICSLCQRNAKEDLTYSIFDKLELEREIHQLLYFPPNSERIYFLDDEKKCFQNCHNYVTGHSVKNTKGQKIRMVYRIALSAFTCLTRLSINYNYLADGSGETIFGIGAIRRGKLMDLEILCSKYDIPSNSKHPHTYYTRRLSIPNLVWKKIKCLCPQLRVHLVMFPFDEDDKEKNVWFLDHDYLENMFGMFKKVNAREKVVGWYHTGPKLHQNDVAINELIRRYCPNCVLVIIDAKPKDLGLPTEAYRVVEEIHDVRY</sequence>
<name>A0A482X6U5_LAOST</name>
<dbReference type="GO" id="GO:0000502">
    <property type="term" value="C:proteasome complex"/>
    <property type="evidence" value="ECO:0007669"/>
    <property type="project" value="TreeGrafter"/>
</dbReference>
<dbReference type="OrthoDB" id="10256771at2759"/>
<dbReference type="InterPro" id="IPR000555">
    <property type="entry name" value="JAMM/MPN+_dom"/>
</dbReference>
<dbReference type="GO" id="GO:0008237">
    <property type="term" value="F:metallopeptidase activity"/>
    <property type="evidence" value="ECO:0007669"/>
    <property type="project" value="InterPro"/>
</dbReference>
<proteinExistence type="predicted"/>
<dbReference type="STRING" id="195883.A0A482X6U5"/>
<dbReference type="GO" id="GO:0043161">
    <property type="term" value="P:proteasome-mediated ubiquitin-dependent protein catabolic process"/>
    <property type="evidence" value="ECO:0007669"/>
    <property type="project" value="TreeGrafter"/>
</dbReference>
<evidence type="ECO:0000313" key="2">
    <source>
        <dbReference type="EMBL" id="RZF41635.1"/>
    </source>
</evidence>
<reference evidence="2 3" key="1">
    <citation type="journal article" date="2017" name="Gigascience">
        <title>Genome sequence of the small brown planthopper, Laodelphax striatellus.</title>
        <authorList>
            <person name="Zhu J."/>
            <person name="Jiang F."/>
            <person name="Wang X."/>
            <person name="Yang P."/>
            <person name="Bao Y."/>
            <person name="Zhao W."/>
            <person name="Wang W."/>
            <person name="Lu H."/>
            <person name="Wang Q."/>
            <person name="Cui N."/>
            <person name="Li J."/>
            <person name="Chen X."/>
            <person name="Luo L."/>
            <person name="Yu J."/>
            <person name="Kang L."/>
            <person name="Cui F."/>
        </authorList>
    </citation>
    <scope>NUCLEOTIDE SEQUENCE [LARGE SCALE GENOMIC DNA]</scope>
    <source>
        <strain evidence="2">Lst14</strain>
    </source>
</reference>
<evidence type="ECO:0000313" key="3">
    <source>
        <dbReference type="Proteomes" id="UP000291343"/>
    </source>
</evidence>
<feature type="domain" description="JAB1/MPN/MOV34 metalloenzyme" evidence="1">
    <location>
        <begin position="235"/>
        <end position="352"/>
    </location>
</feature>
<dbReference type="AlphaFoldDB" id="A0A482X6U5"/>
<accession>A0A482X6U5</accession>
<keyword evidence="3" id="KW-1185">Reference proteome</keyword>
<dbReference type="PANTHER" id="PTHR10540">
    <property type="entry name" value="EUKARYOTIC TRANSLATION INITIATION FACTOR 3 SUBUNIT F-RELATED"/>
    <property type="match status" value="1"/>
</dbReference>
<protein>
    <recommendedName>
        <fullName evidence="1">JAB1/MPN/MOV34 metalloenzyme domain-containing protein</fullName>
    </recommendedName>
</protein>
<dbReference type="InParanoid" id="A0A482X6U5"/>
<organism evidence="2 3">
    <name type="scientific">Laodelphax striatellus</name>
    <name type="common">Small brown planthopper</name>
    <name type="synonym">Delphax striatella</name>
    <dbReference type="NCBI Taxonomy" id="195883"/>
    <lineage>
        <taxon>Eukaryota</taxon>
        <taxon>Metazoa</taxon>
        <taxon>Ecdysozoa</taxon>
        <taxon>Arthropoda</taxon>
        <taxon>Hexapoda</taxon>
        <taxon>Insecta</taxon>
        <taxon>Pterygota</taxon>
        <taxon>Neoptera</taxon>
        <taxon>Paraneoptera</taxon>
        <taxon>Hemiptera</taxon>
        <taxon>Auchenorrhyncha</taxon>
        <taxon>Fulgoroidea</taxon>
        <taxon>Delphacidae</taxon>
        <taxon>Criomorphinae</taxon>
        <taxon>Laodelphax</taxon>
    </lineage>
</organism>
<evidence type="ECO:0000259" key="1">
    <source>
        <dbReference type="SMART" id="SM00232"/>
    </source>
</evidence>
<dbReference type="PANTHER" id="PTHR10540:SF7">
    <property type="entry name" value="26S PROTEASOME NON-ATPASE REGULATORY SUBUNIT 7"/>
    <property type="match status" value="1"/>
</dbReference>
<gene>
    <name evidence="2" type="ORF">LSTR_LSTR014811</name>
</gene>
<dbReference type="Pfam" id="PF01398">
    <property type="entry name" value="JAB"/>
    <property type="match status" value="1"/>
</dbReference>